<evidence type="ECO:0000313" key="2">
    <source>
        <dbReference type="EMBL" id="ROT35262.1"/>
    </source>
</evidence>
<proteinExistence type="predicted"/>
<reference evidence="2 3" key="1">
    <citation type="journal article" date="2018" name="Mol. Ecol.">
        <title>The obligate alkalophilic soda-lake fungus Sodiomyces alkalinus has shifted to a protein diet.</title>
        <authorList>
            <person name="Grum-Grzhimaylo A.A."/>
            <person name="Falkoski D.L."/>
            <person name="van den Heuvel J."/>
            <person name="Valero-Jimenez C.A."/>
            <person name="Min B."/>
            <person name="Choi I.G."/>
            <person name="Lipzen A."/>
            <person name="Daum C.G."/>
            <person name="Aanen D.K."/>
            <person name="Tsang A."/>
            <person name="Henrissat B."/>
            <person name="Bilanenko E.N."/>
            <person name="de Vries R.P."/>
            <person name="van Kan J.A.L."/>
            <person name="Grigoriev I.V."/>
            <person name="Debets A.J.M."/>
        </authorList>
    </citation>
    <scope>NUCLEOTIDE SEQUENCE [LARGE SCALE GENOMIC DNA]</scope>
    <source>
        <strain evidence="2 3">F11</strain>
    </source>
</reference>
<gene>
    <name evidence="2" type="ORF">SODALDRAFT_363070</name>
</gene>
<sequence>MTLHAVDRQKPSHTGQEKNQNRFFSRRLVKPHYGQVPSADDSVAAVASPSHLRQRPPALNKINHKHHTMKFTIIRTSPAMPLSKSSELICFAIEMAGRTRPQLTLLRFHLTLRVPLRVPPAGATSLLARPSTRSSLLPLRGTSKANFGRSSLHVVLAGARRQQSGQQSTRNVLEDGESSSNFPLDGLDICPDPPATKYSLAQPTHDILVKSPDRIDILTSRPAFLSRHHYQRNLDQIQPNVLPIFPITPLPHSIISSSPRPAEWPDCAPTKCLSIMVYWVKTDHQSWDRQWQSSKAGKFFSALQGQQLKRSPFIVGKLSHPANTTRLPRGPKMKTTAALVLTAVAGVLAAPAPAPELLELTKSVPQRAQTVNPAFAPSKRDAQYHGHGSSCHSRHCHQSYSHSYSYSYHDWYNWCHSHCWHKKNKRDAEPGAQVPSAPQPALGKPHLTDPEKRDPSGGGHHGHSYDYKYSYDWYYNYYWSHHGDKKHHHKRAEEADAAVAQQAQQAEEAQQAQQAQEAEPAQLADQSFTAAELEQLNQMAEQAEQAQQADAQWWGWRYRNPWWRYPPGRYPPGRRPPWGRAGRNPAAAGAAVNKRQEAPESAEPIESEADDATESTEPMEPNEADDDTEYTEAIDSADLAESTEPNPATTEADDEALANELATAELAESNEMARLAQIAQTAEADGAARWWRYRHRYPWWRFRQPWRGTRGRPWRGGREAKRSEEPDKERRSCWGGWCSSSSYSSYSYKDCYYHGHCGGY</sequence>
<feature type="region of interest" description="Disordered" evidence="1">
    <location>
        <begin position="158"/>
        <end position="178"/>
    </location>
</feature>
<evidence type="ECO:0000256" key="1">
    <source>
        <dbReference type="SAM" id="MobiDB-lite"/>
    </source>
</evidence>
<feature type="compositionally biased region" description="Basic and acidic residues" evidence="1">
    <location>
        <begin position="1"/>
        <end position="20"/>
    </location>
</feature>
<dbReference type="EMBL" id="ML119061">
    <property type="protein sequence ID" value="ROT35262.1"/>
    <property type="molecule type" value="Genomic_DNA"/>
</dbReference>
<feature type="region of interest" description="Disordered" evidence="1">
    <location>
        <begin position="1"/>
        <end position="23"/>
    </location>
</feature>
<name>A0A3N2PL68_SODAK</name>
<accession>A0A3N2PL68</accession>
<feature type="compositionally biased region" description="Polar residues" evidence="1">
    <location>
        <begin position="161"/>
        <end position="171"/>
    </location>
</feature>
<feature type="compositionally biased region" description="Low complexity" evidence="1">
    <location>
        <begin position="497"/>
        <end position="523"/>
    </location>
</feature>
<dbReference type="AlphaFoldDB" id="A0A3N2PL68"/>
<feature type="compositionally biased region" description="Basic and acidic residues" evidence="1">
    <location>
        <begin position="716"/>
        <end position="731"/>
    </location>
</feature>
<protein>
    <submittedName>
        <fullName evidence="2">Uncharacterized protein</fullName>
    </submittedName>
</protein>
<feature type="compositionally biased region" description="Acidic residues" evidence="1">
    <location>
        <begin position="603"/>
        <end position="614"/>
    </location>
</feature>
<dbReference type="Proteomes" id="UP000272025">
    <property type="component" value="Unassembled WGS sequence"/>
</dbReference>
<keyword evidence="3" id="KW-1185">Reference proteome</keyword>
<feature type="region of interest" description="Disordered" evidence="1">
    <location>
        <begin position="489"/>
        <end position="523"/>
    </location>
</feature>
<feature type="region of interest" description="Disordered" evidence="1">
    <location>
        <begin position="569"/>
        <end position="628"/>
    </location>
</feature>
<feature type="compositionally biased region" description="Basic and acidic residues" evidence="1">
    <location>
        <begin position="446"/>
        <end position="455"/>
    </location>
</feature>
<feature type="region of interest" description="Disordered" evidence="1">
    <location>
        <begin position="712"/>
        <end position="731"/>
    </location>
</feature>
<organism evidence="2 3">
    <name type="scientific">Sodiomyces alkalinus (strain CBS 110278 / VKM F-3762 / F11)</name>
    <name type="common">Alkaliphilic filamentous fungus</name>
    <dbReference type="NCBI Taxonomy" id="1314773"/>
    <lineage>
        <taxon>Eukaryota</taxon>
        <taxon>Fungi</taxon>
        <taxon>Dikarya</taxon>
        <taxon>Ascomycota</taxon>
        <taxon>Pezizomycotina</taxon>
        <taxon>Sordariomycetes</taxon>
        <taxon>Hypocreomycetidae</taxon>
        <taxon>Glomerellales</taxon>
        <taxon>Plectosphaerellaceae</taxon>
        <taxon>Sodiomyces</taxon>
    </lineage>
</organism>
<feature type="compositionally biased region" description="Low complexity" evidence="1">
    <location>
        <begin position="576"/>
        <end position="591"/>
    </location>
</feature>
<dbReference type="RefSeq" id="XP_028463068.1">
    <property type="nucleotide sequence ID" value="XM_028614527.1"/>
</dbReference>
<feature type="region of interest" description="Disordered" evidence="1">
    <location>
        <begin position="427"/>
        <end position="461"/>
    </location>
</feature>
<evidence type="ECO:0000313" key="3">
    <source>
        <dbReference type="Proteomes" id="UP000272025"/>
    </source>
</evidence>
<dbReference type="GeneID" id="39583005"/>